<sequence length="623" mass="70581">MRSKMSDGWGAIIKSSIWDLPEGEEKILSILKLSFDELKSPSLKQCFAYCSNYIKDFVFEREDLIQHWMAQGWLPPSSKESNLEMEDIGEEYFNILLENSFFQDVTRDYYGNIIYCKMHDLVHDVAERVSKSSQERGRSFVGDQFFLPIASFQTLRVLGLYGSNIKELPVSIGKMKHLRYLDISDTRITALPKSIGKLYNLQTLKMEGLHLKELPKELLNLINLRHICPIRSSVFLSQQFPWPAGMGRLTNLQSLPYFTVRKEIGWGIEELGGLKQLKGGLTIYHLEHVRDRDAAKKANLVGKRIRDLSFSWSSNEHRASSSNIDEDVLEALQPHPNLEFLKIENFMGDKFPSWMMSKLSLPRNLKEIAFGGCNKCEGVPKLGHLPNLRSLLMDRMSNLKCLGSDFYGYDPHEATTGSQTKALFPALKSLHIKNAKKLIEWSEPQVLLPTEAFPCLEELILWDCPQLTSAPSYFPSLQTLSMSGIDSAVPARSILSELTTLTYLRLVWLKGVNCLPEGTLRNNKNLARLVIIHCWELTCIAPHGFGCCTSLQSLEISTCNKLMYLPEGLLAPSLKMLDIRTCDSLESIPFTEGIEYSSLETLRIKKCNITSIPISQGLPSLLD</sequence>
<dbReference type="Proteomes" id="UP000238479">
    <property type="component" value="Chromosome 3"/>
</dbReference>
<dbReference type="InterPro" id="IPR056789">
    <property type="entry name" value="LRR_R13L1-DRL21"/>
</dbReference>
<name>A0A2P6RAI6_ROSCH</name>
<dbReference type="AlphaFoldDB" id="A0A2P6RAI6"/>
<comment type="caution">
    <text evidence="5">The sequence shown here is derived from an EMBL/GenBank/DDBJ whole genome shotgun (WGS) entry which is preliminary data.</text>
</comment>
<dbReference type="Gramene" id="PRQ43431">
    <property type="protein sequence ID" value="PRQ43431"/>
    <property type="gene ID" value="RchiOBHm_Chr3g0468411"/>
</dbReference>
<evidence type="ECO:0000256" key="2">
    <source>
        <dbReference type="ARBA" id="ARBA00022821"/>
    </source>
</evidence>
<dbReference type="EMBL" id="PDCK01000041">
    <property type="protein sequence ID" value="PRQ43431.1"/>
    <property type="molecule type" value="Genomic_DNA"/>
</dbReference>
<keyword evidence="2" id="KW-0611">Plant defense</keyword>
<dbReference type="Gene3D" id="3.80.10.10">
    <property type="entry name" value="Ribonuclease Inhibitor"/>
    <property type="match status" value="2"/>
</dbReference>
<dbReference type="FunFam" id="1.10.10.10:FF:000322">
    <property type="entry name" value="Probable disease resistance protein At1g63360"/>
    <property type="match status" value="1"/>
</dbReference>
<evidence type="ECO:0000259" key="4">
    <source>
        <dbReference type="Pfam" id="PF25019"/>
    </source>
</evidence>
<dbReference type="Gene3D" id="1.10.10.10">
    <property type="entry name" value="Winged helix-like DNA-binding domain superfamily/Winged helix DNA-binding domain"/>
    <property type="match status" value="1"/>
</dbReference>
<dbReference type="Pfam" id="PF23559">
    <property type="entry name" value="WHD_DRP"/>
    <property type="match status" value="1"/>
</dbReference>
<dbReference type="InterPro" id="IPR036388">
    <property type="entry name" value="WH-like_DNA-bd_sf"/>
</dbReference>
<evidence type="ECO:0000313" key="5">
    <source>
        <dbReference type="EMBL" id="PRQ43431.1"/>
    </source>
</evidence>
<dbReference type="STRING" id="74649.A0A2P6RAI6"/>
<proteinExistence type="predicted"/>
<accession>A0A2P6RAI6</accession>
<dbReference type="OMA" id="PYWMMEL"/>
<gene>
    <name evidence="5" type="ORF">RchiOBHm_Chr3g0468411</name>
</gene>
<dbReference type="Pfam" id="PF00560">
    <property type="entry name" value="LRR_1"/>
    <property type="match status" value="1"/>
</dbReference>
<feature type="domain" description="Disease resistance protein winged helix" evidence="3">
    <location>
        <begin position="55"/>
        <end position="126"/>
    </location>
</feature>
<dbReference type="InterPro" id="IPR032675">
    <property type="entry name" value="LRR_dom_sf"/>
</dbReference>
<dbReference type="PANTHER" id="PTHR47186:SF18">
    <property type="entry name" value="RX N-TERMINAL DOMAIN-CONTAINING PROTEIN"/>
    <property type="match status" value="1"/>
</dbReference>
<reference evidence="5 6" key="1">
    <citation type="journal article" date="2018" name="Nat. Genet.">
        <title>The Rosa genome provides new insights in the design of modern roses.</title>
        <authorList>
            <person name="Bendahmane M."/>
        </authorList>
    </citation>
    <scope>NUCLEOTIDE SEQUENCE [LARGE SCALE GENOMIC DNA]</scope>
    <source>
        <strain evidence="6">cv. Old Blush</strain>
    </source>
</reference>
<dbReference type="SUPFAM" id="SSF52047">
    <property type="entry name" value="RNI-like"/>
    <property type="match status" value="1"/>
</dbReference>
<protein>
    <submittedName>
        <fullName evidence="5">Putative leucine-rich repeat domain, L domain-containing protein</fullName>
    </submittedName>
</protein>
<feature type="domain" description="R13L1/DRL21-like LRR repeat region" evidence="4">
    <location>
        <begin position="268"/>
        <end position="396"/>
    </location>
</feature>
<dbReference type="PANTHER" id="PTHR47186">
    <property type="entry name" value="LEUCINE-RICH REPEAT-CONTAINING PROTEIN 57"/>
    <property type="match status" value="1"/>
</dbReference>
<organism evidence="5 6">
    <name type="scientific">Rosa chinensis</name>
    <name type="common">China rose</name>
    <dbReference type="NCBI Taxonomy" id="74649"/>
    <lineage>
        <taxon>Eukaryota</taxon>
        <taxon>Viridiplantae</taxon>
        <taxon>Streptophyta</taxon>
        <taxon>Embryophyta</taxon>
        <taxon>Tracheophyta</taxon>
        <taxon>Spermatophyta</taxon>
        <taxon>Magnoliopsida</taxon>
        <taxon>eudicotyledons</taxon>
        <taxon>Gunneridae</taxon>
        <taxon>Pentapetalae</taxon>
        <taxon>rosids</taxon>
        <taxon>fabids</taxon>
        <taxon>Rosales</taxon>
        <taxon>Rosaceae</taxon>
        <taxon>Rosoideae</taxon>
        <taxon>Rosoideae incertae sedis</taxon>
        <taxon>Rosa</taxon>
    </lineage>
</organism>
<dbReference type="GO" id="GO:0006952">
    <property type="term" value="P:defense response"/>
    <property type="evidence" value="ECO:0007669"/>
    <property type="project" value="UniProtKB-KW"/>
</dbReference>
<evidence type="ECO:0000256" key="1">
    <source>
        <dbReference type="ARBA" id="ARBA00022737"/>
    </source>
</evidence>
<dbReference type="InterPro" id="IPR058922">
    <property type="entry name" value="WHD_DRP"/>
</dbReference>
<dbReference type="Pfam" id="PF25019">
    <property type="entry name" value="LRR_R13L1-DRL21"/>
    <property type="match status" value="1"/>
</dbReference>
<keyword evidence="1" id="KW-0677">Repeat</keyword>
<dbReference type="SUPFAM" id="SSF52058">
    <property type="entry name" value="L domain-like"/>
    <property type="match status" value="1"/>
</dbReference>
<keyword evidence="6" id="KW-1185">Reference proteome</keyword>
<evidence type="ECO:0000313" key="6">
    <source>
        <dbReference type="Proteomes" id="UP000238479"/>
    </source>
</evidence>
<evidence type="ECO:0000259" key="3">
    <source>
        <dbReference type="Pfam" id="PF23559"/>
    </source>
</evidence>
<dbReference type="InterPro" id="IPR001611">
    <property type="entry name" value="Leu-rich_rpt"/>
</dbReference>